<evidence type="ECO:0000313" key="10">
    <source>
        <dbReference type="Proteomes" id="UP000662818"/>
    </source>
</evidence>
<feature type="signal peptide" evidence="6">
    <location>
        <begin position="1"/>
        <end position="24"/>
    </location>
</feature>
<dbReference type="PROSITE" id="PS51257">
    <property type="entry name" value="PROKAR_LIPOPROTEIN"/>
    <property type="match status" value="1"/>
</dbReference>
<sequence length="343" mass="36267">MKRVIKAAALAVTGALALTACASADGGSDDAGKTINIVGFAVPEAANKAAAEKFNETDAGKDVTFSGSYGASGDQSRKVVDTKGKDTDYVVFSLEPDMTRLVDAGLVAEDWNQGENKGIVSSSVAVIATEAGNPLGIKDWDDLTRPDVKIVTPDPASSGSAKWNILALYTYAKSTGATEAQADEFLKKVFKNVTTWAASGREATEAFKKGVGNVLLTYENEAILAKQNGEDLDYIVPDHTFKIENPGAVLKDAAPVATDWLDFILSDEGQLAFVSKGFRPVTDVDIAGVEVDGANDPANPFPAVKDLSTAADLGGWSAINKEWFGKDGEKLRFDKLYAEATKQ</sequence>
<evidence type="ECO:0000256" key="1">
    <source>
        <dbReference type="ARBA" id="ARBA00004418"/>
    </source>
</evidence>
<evidence type="ECO:0000256" key="5">
    <source>
        <dbReference type="ARBA" id="ARBA00022764"/>
    </source>
</evidence>
<feature type="chain" id="PRO_5044662551" evidence="6">
    <location>
        <begin position="25"/>
        <end position="343"/>
    </location>
</feature>
<dbReference type="InterPro" id="IPR005669">
    <property type="entry name" value="Thiosulph/SO4-bd"/>
</dbReference>
<name>A0A7Y9ZHK8_9ACTN</name>
<dbReference type="GO" id="GO:0042597">
    <property type="term" value="C:periplasmic space"/>
    <property type="evidence" value="ECO:0007669"/>
    <property type="project" value="UniProtKB-SubCell"/>
</dbReference>
<reference evidence="7 9" key="2">
    <citation type="submission" date="2020-07" db="EMBL/GenBank/DDBJ databases">
        <title>Sequencing the genomes of 1000 actinobacteria strains.</title>
        <authorList>
            <person name="Klenk H.-P."/>
        </authorList>
    </citation>
    <scope>NUCLEOTIDE SEQUENCE [LARGE SCALE GENOMIC DNA]</scope>
    <source>
        <strain evidence="7 9">DSM 15131</strain>
    </source>
</reference>
<dbReference type="Gene3D" id="3.40.190.10">
    <property type="entry name" value="Periplasmic binding protein-like II"/>
    <property type="match status" value="2"/>
</dbReference>
<evidence type="ECO:0000256" key="2">
    <source>
        <dbReference type="ARBA" id="ARBA00006099"/>
    </source>
</evidence>
<evidence type="ECO:0000256" key="3">
    <source>
        <dbReference type="ARBA" id="ARBA00022448"/>
    </source>
</evidence>
<accession>A0A7Y9ZHK8</accession>
<dbReference type="Proteomes" id="UP000562045">
    <property type="component" value="Unassembled WGS sequence"/>
</dbReference>
<dbReference type="AlphaFoldDB" id="A0A7Y9ZHK8"/>
<dbReference type="RefSeq" id="WP_036550231.1">
    <property type="nucleotide sequence ID" value="NZ_CP022295.1"/>
</dbReference>
<evidence type="ECO:0000313" key="8">
    <source>
        <dbReference type="EMBL" id="QSR24681.1"/>
    </source>
</evidence>
<dbReference type="GO" id="GO:0140104">
    <property type="term" value="F:molecular carrier activity"/>
    <property type="evidence" value="ECO:0007669"/>
    <property type="project" value="InterPro"/>
</dbReference>
<evidence type="ECO:0000256" key="4">
    <source>
        <dbReference type="ARBA" id="ARBA00022729"/>
    </source>
</evidence>
<comment type="subcellular location">
    <subcellularLocation>
        <location evidence="1">Periplasm</location>
    </subcellularLocation>
</comment>
<keyword evidence="5" id="KW-0574">Periplasm</keyword>
<dbReference type="GO" id="GO:1902358">
    <property type="term" value="P:sulfate transmembrane transport"/>
    <property type="evidence" value="ECO:0007669"/>
    <property type="project" value="InterPro"/>
</dbReference>
<evidence type="ECO:0000313" key="9">
    <source>
        <dbReference type="Proteomes" id="UP000562045"/>
    </source>
</evidence>
<reference evidence="8 10" key="1">
    <citation type="submission" date="2017-06" db="EMBL/GenBank/DDBJ databases">
        <title>Complete Genome Sequence of the Soil Carbazole-Degrading Bacterium Nocardioides aromaticivorans IC177.</title>
        <authorList>
            <person name="Vejarano F."/>
            <person name="Suzuki-Minakuchi C."/>
            <person name="Ohtsubo Y."/>
            <person name="Tsuda M."/>
            <person name="Okada K."/>
            <person name="Nojiri H."/>
        </authorList>
    </citation>
    <scope>NUCLEOTIDE SEQUENCE [LARGE SCALE GENOMIC DNA]</scope>
    <source>
        <strain evidence="8 10">IC177</strain>
    </source>
</reference>
<proteinExistence type="inferred from homology"/>
<keyword evidence="3" id="KW-0813">Transport</keyword>
<dbReference type="PANTHER" id="PTHR30368:SF2">
    <property type="entry name" value="SULFATE-BINDING PROTEIN"/>
    <property type="match status" value="1"/>
</dbReference>
<dbReference type="SUPFAM" id="SSF53850">
    <property type="entry name" value="Periplasmic binding protein-like II"/>
    <property type="match status" value="1"/>
</dbReference>
<dbReference type="Pfam" id="PF13531">
    <property type="entry name" value="SBP_bac_11"/>
    <property type="match status" value="1"/>
</dbReference>
<protein>
    <submittedName>
        <fullName evidence="8">Sulfate ABC transporter substrate-binding protein</fullName>
    </submittedName>
    <submittedName>
        <fullName evidence="7">Sulfate transport system substrate-binding protein</fullName>
    </submittedName>
</protein>
<gene>
    <name evidence="7" type="ORF">BJ993_002659</name>
    <name evidence="8" type="ORF">CFH99_03485</name>
</gene>
<keyword evidence="10" id="KW-1185">Reference proteome</keyword>
<comment type="similarity">
    <text evidence="2">Belongs to the prokaryotic sulfate-binding protein family.</text>
</comment>
<keyword evidence="4 6" id="KW-0732">Signal</keyword>
<dbReference type="Proteomes" id="UP000662818">
    <property type="component" value="Chromosome"/>
</dbReference>
<organism evidence="7 9">
    <name type="scientific">Nocardioides aromaticivorans</name>
    <dbReference type="NCBI Taxonomy" id="200618"/>
    <lineage>
        <taxon>Bacteria</taxon>
        <taxon>Bacillati</taxon>
        <taxon>Actinomycetota</taxon>
        <taxon>Actinomycetes</taxon>
        <taxon>Propionibacteriales</taxon>
        <taxon>Nocardioidaceae</taxon>
        <taxon>Nocardioides</taxon>
    </lineage>
</organism>
<evidence type="ECO:0000256" key="6">
    <source>
        <dbReference type="SAM" id="SignalP"/>
    </source>
</evidence>
<dbReference type="PANTHER" id="PTHR30368">
    <property type="entry name" value="SULFATE-BINDING PROTEIN"/>
    <property type="match status" value="1"/>
</dbReference>
<dbReference type="EMBL" id="JACBZM010000001">
    <property type="protein sequence ID" value="NYI45579.1"/>
    <property type="molecule type" value="Genomic_DNA"/>
</dbReference>
<evidence type="ECO:0000313" key="7">
    <source>
        <dbReference type="EMBL" id="NYI45579.1"/>
    </source>
</evidence>
<dbReference type="EMBL" id="CP022295">
    <property type="protein sequence ID" value="QSR24681.1"/>
    <property type="molecule type" value="Genomic_DNA"/>
</dbReference>